<gene>
    <name evidence="2" type="ORF">HNY73_014924</name>
</gene>
<protein>
    <submittedName>
        <fullName evidence="2">Protein pygopus like protein</fullName>
    </submittedName>
</protein>
<sequence>MPREERPAVKFQSLSWHPPHHTTLPNTVTTPNLSGHSLGPLPPRLKPTHHSGLKMTWYSYFLLGVSNLPDLAPPQPLTGLVMRPCCQATNPTNTPTLRLDTIPATPTTTVPNMTASNMTHISGPPMHTKPVPMSSGKLYPPDQPMVFNPQNPNAPPNIHFGNLPKEVRTKGPKETFLKNFGFLKLKSMTHLPL</sequence>
<feature type="region of interest" description="Disordered" evidence="1">
    <location>
        <begin position="15"/>
        <end position="40"/>
    </location>
</feature>
<reference evidence="2" key="1">
    <citation type="journal article" date="2020" name="bioRxiv">
        <title>Chromosome-level reference genome of the European wasp spider Argiope bruennichi: a resource for studies on range expansion and evolutionary adaptation.</title>
        <authorList>
            <person name="Sheffer M.M."/>
            <person name="Hoppe A."/>
            <person name="Krehenwinkel H."/>
            <person name="Uhl G."/>
            <person name="Kuss A.W."/>
            <person name="Jensen L."/>
            <person name="Jensen C."/>
            <person name="Gillespie R.G."/>
            <person name="Hoff K.J."/>
            <person name="Prost S."/>
        </authorList>
    </citation>
    <scope>NUCLEOTIDE SEQUENCE</scope>
</reference>
<reference evidence="2" key="2">
    <citation type="submission" date="2020-06" db="EMBL/GenBank/DDBJ databases">
        <authorList>
            <person name="Sheffer M."/>
        </authorList>
    </citation>
    <scope>NUCLEOTIDE SEQUENCE</scope>
</reference>
<dbReference type="Proteomes" id="UP000807504">
    <property type="component" value="Unassembled WGS sequence"/>
</dbReference>
<organism evidence="2 3">
    <name type="scientific">Argiope bruennichi</name>
    <name type="common">Wasp spider</name>
    <name type="synonym">Aranea bruennichi</name>
    <dbReference type="NCBI Taxonomy" id="94029"/>
    <lineage>
        <taxon>Eukaryota</taxon>
        <taxon>Metazoa</taxon>
        <taxon>Ecdysozoa</taxon>
        <taxon>Arthropoda</taxon>
        <taxon>Chelicerata</taxon>
        <taxon>Arachnida</taxon>
        <taxon>Araneae</taxon>
        <taxon>Araneomorphae</taxon>
        <taxon>Entelegynae</taxon>
        <taxon>Araneoidea</taxon>
        <taxon>Araneidae</taxon>
        <taxon>Argiope</taxon>
    </lineage>
</organism>
<proteinExistence type="predicted"/>
<evidence type="ECO:0000256" key="1">
    <source>
        <dbReference type="SAM" id="MobiDB-lite"/>
    </source>
</evidence>
<comment type="caution">
    <text evidence="2">The sequence shown here is derived from an EMBL/GenBank/DDBJ whole genome shotgun (WGS) entry which is preliminary data.</text>
</comment>
<evidence type="ECO:0000313" key="2">
    <source>
        <dbReference type="EMBL" id="KAF8778177.1"/>
    </source>
</evidence>
<evidence type="ECO:0000313" key="3">
    <source>
        <dbReference type="Proteomes" id="UP000807504"/>
    </source>
</evidence>
<dbReference type="EMBL" id="JABXBU010002072">
    <property type="protein sequence ID" value="KAF8778177.1"/>
    <property type="molecule type" value="Genomic_DNA"/>
</dbReference>
<keyword evidence="3" id="KW-1185">Reference proteome</keyword>
<dbReference type="AlphaFoldDB" id="A0A8T0ER23"/>
<name>A0A8T0ER23_ARGBR</name>
<feature type="compositionally biased region" description="Low complexity" evidence="1">
    <location>
        <begin position="21"/>
        <end position="33"/>
    </location>
</feature>
<accession>A0A8T0ER23</accession>